<dbReference type="Proteomes" id="UP000199365">
    <property type="component" value="Unassembled WGS sequence"/>
</dbReference>
<dbReference type="EMBL" id="FNKX01000002">
    <property type="protein sequence ID" value="SDR55564.1"/>
    <property type="molecule type" value="Genomic_DNA"/>
</dbReference>
<evidence type="ECO:0000313" key="2">
    <source>
        <dbReference type="EMBL" id="SDR55564.1"/>
    </source>
</evidence>
<accession>A0A1H1K025</accession>
<name>A0A1H1K025_9BURK</name>
<dbReference type="PANTHER" id="PTHR33121:SF19">
    <property type="entry name" value="CYCLIC DI-GMP PHOSPHODIESTERASE PA2567"/>
    <property type="match status" value="1"/>
</dbReference>
<dbReference type="PANTHER" id="PTHR33121">
    <property type="entry name" value="CYCLIC DI-GMP PHOSPHODIESTERASE PDEF"/>
    <property type="match status" value="1"/>
</dbReference>
<evidence type="ECO:0000259" key="1">
    <source>
        <dbReference type="PROSITE" id="PS50883"/>
    </source>
</evidence>
<dbReference type="STRING" id="157910.SAMN05445850_6106"/>
<reference evidence="3" key="1">
    <citation type="submission" date="2016-10" db="EMBL/GenBank/DDBJ databases">
        <authorList>
            <person name="Varghese N."/>
            <person name="Submissions S."/>
        </authorList>
    </citation>
    <scope>NUCLEOTIDE SEQUENCE [LARGE SCALE GENOMIC DNA]</scope>
    <source>
        <strain evidence="3">DUS833</strain>
    </source>
</reference>
<keyword evidence="3" id="KW-1185">Reference proteome</keyword>
<sequence length="267" mass="29507">MEHVAADILHSCTVADAERGLARREFFFLYQPKLRMQEGRLCGFESLLRWSHPARGVLTPASFIHLVEDSALTPRFTDFVIEEAAQTLADWTVRGYNTLSLAVNLPAREIGRPGLASKLSALLRSRSLNAARLQIELTETTDPGPIEALASAVESIKESGVSMAIDDFGSGCWSLTILHRLGVDTLKLDRKFMCDIQKHADSKVVVESLVQLGQRLGKRVVIEGIETAAQFAWASTIDQIDCQGYYISAPITNEQIDEFVARHGVTH</sequence>
<dbReference type="InterPro" id="IPR001633">
    <property type="entry name" value="EAL_dom"/>
</dbReference>
<dbReference type="InterPro" id="IPR050706">
    <property type="entry name" value="Cyclic-di-GMP_PDE-like"/>
</dbReference>
<dbReference type="PROSITE" id="PS50883">
    <property type="entry name" value="EAL"/>
    <property type="match status" value="1"/>
</dbReference>
<dbReference type="Gene3D" id="3.20.20.450">
    <property type="entry name" value="EAL domain"/>
    <property type="match status" value="1"/>
</dbReference>
<dbReference type="RefSeq" id="WP_090809475.1">
    <property type="nucleotide sequence ID" value="NZ_FNKX01000002.1"/>
</dbReference>
<feature type="domain" description="EAL" evidence="1">
    <location>
        <begin position="10"/>
        <end position="264"/>
    </location>
</feature>
<evidence type="ECO:0000313" key="3">
    <source>
        <dbReference type="Proteomes" id="UP000199365"/>
    </source>
</evidence>
<dbReference type="CDD" id="cd01948">
    <property type="entry name" value="EAL"/>
    <property type="match status" value="1"/>
</dbReference>
<gene>
    <name evidence="2" type="ORF">SAMN05445850_6106</name>
</gene>
<dbReference type="GO" id="GO:0071111">
    <property type="term" value="F:cyclic-guanylate-specific phosphodiesterase activity"/>
    <property type="evidence" value="ECO:0007669"/>
    <property type="project" value="InterPro"/>
</dbReference>
<dbReference type="Pfam" id="PF00563">
    <property type="entry name" value="EAL"/>
    <property type="match status" value="1"/>
</dbReference>
<dbReference type="AlphaFoldDB" id="A0A1H1K025"/>
<dbReference type="SMART" id="SM00052">
    <property type="entry name" value="EAL"/>
    <property type="match status" value="1"/>
</dbReference>
<dbReference type="InterPro" id="IPR035919">
    <property type="entry name" value="EAL_sf"/>
</dbReference>
<proteinExistence type="predicted"/>
<protein>
    <submittedName>
        <fullName evidence="2">EAL domain, c-di-GMP-specific phosphodiesterase class I (Or its enzymatically inactive variant)</fullName>
    </submittedName>
</protein>
<organism evidence="2 3">
    <name type="scientific">Paraburkholderia tuberum</name>
    <dbReference type="NCBI Taxonomy" id="157910"/>
    <lineage>
        <taxon>Bacteria</taxon>
        <taxon>Pseudomonadati</taxon>
        <taxon>Pseudomonadota</taxon>
        <taxon>Betaproteobacteria</taxon>
        <taxon>Burkholderiales</taxon>
        <taxon>Burkholderiaceae</taxon>
        <taxon>Paraburkholderia</taxon>
    </lineage>
</organism>
<dbReference type="SUPFAM" id="SSF141868">
    <property type="entry name" value="EAL domain-like"/>
    <property type="match status" value="1"/>
</dbReference>